<protein>
    <submittedName>
        <fullName evidence="8">ABC transmembrane type-1 domain-containing protein</fullName>
    </submittedName>
</protein>
<dbReference type="AlphaFoldDB" id="A0A915P992"/>
<dbReference type="PANTHER" id="PTHR43394">
    <property type="entry name" value="ATP-DEPENDENT PERMEASE MDL1, MITOCHONDRIAL"/>
    <property type="match status" value="1"/>
</dbReference>
<evidence type="ECO:0000256" key="4">
    <source>
        <dbReference type="ARBA" id="ARBA00023136"/>
    </source>
</evidence>
<keyword evidence="2 5" id="KW-0812">Transmembrane</keyword>
<dbReference type="SUPFAM" id="SSF52540">
    <property type="entry name" value="P-loop containing nucleoside triphosphate hydrolases"/>
    <property type="match status" value="1"/>
</dbReference>
<evidence type="ECO:0000256" key="1">
    <source>
        <dbReference type="ARBA" id="ARBA00004141"/>
    </source>
</evidence>
<keyword evidence="3 5" id="KW-1133">Transmembrane helix</keyword>
<dbReference type="PANTHER" id="PTHR43394:SF19">
    <property type="entry name" value="ABC TRANSPORTER B FAMILY"/>
    <property type="match status" value="1"/>
</dbReference>
<dbReference type="GO" id="GO:0016887">
    <property type="term" value="F:ATP hydrolysis activity"/>
    <property type="evidence" value="ECO:0007669"/>
    <property type="project" value="InterPro"/>
</dbReference>
<dbReference type="WBParaSite" id="scf7180000423518.g11189">
    <property type="protein sequence ID" value="scf7180000423518.g11189"/>
    <property type="gene ID" value="scf7180000423518.g11189"/>
</dbReference>
<accession>A0A915P992</accession>
<evidence type="ECO:0000313" key="8">
    <source>
        <dbReference type="WBParaSite" id="scf7180000423518.g11189"/>
    </source>
</evidence>
<feature type="domain" description="ABC transmembrane type-1" evidence="6">
    <location>
        <begin position="91"/>
        <end position="343"/>
    </location>
</feature>
<evidence type="ECO:0000256" key="2">
    <source>
        <dbReference type="ARBA" id="ARBA00022692"/>
    </source>
</evidence>
<dbReference type="InterPro" id="IPR027417">
    <property type="entry name" value="P-loop_NTPase"/>
</dbReference>
<evidence type="ECO:0000259" key="6">
    <source>
        <dbReference type="PROSITE" id="PS50929"/>
    </source>
</evidence>
<dbReference type="PROSITE" id="PS50929">
    <property type="entry name" value="ABC_TM1F"/>
    <property type="match status" value="1"/>
</dbReference>
<feature type="transmembrane region" description="Helical" evidence="5">
    <location>
        <begin position="79"/>
        <end position="101"/>
    </location>
</feature>
<evidence type="ECO:0000256" key="5">
    <source>
        <dbReference type="SAM" id="Phobius"/>
    </source>
</evidence>
<comment type="subcellular location">
    <subcellularLocation>
        <location evidence="1">Membrane</location>
        <topology evidence="1">Multi-pass membrane protein</topology>
    </subcellularLocation>
</comment>
<feature type="transmembrane region" description="Helical" evidence="5">
    <location>
        <begin position="214"/>
        <end position="238"/>
    </location>
</feature>
<proteinExistence type="predicted"/>
<dbReference type="InterPro" id="IPR039421">
    <property type="entry name" value="Type_1_exporter"/>
</dbReference>
<sequence>LDSKSATFHFRSSNYLPFLSLSRYSNLDSTSPYHPLLNNSDNLNANVGTSTDFSSLNGHQQTSNLLPLRVSTWEHIRYLLGYCLYVWNWLLVGFLFLVIYASARVFVPLYTAQVISGIVHTRDVHQFFESVLFMSLLLLIVTLFGGLRAGTLNYTTAQINLLMRRDLFSSIISQEIAFFDQAQTGEILSRLISDCETMSATISTNVNILLRNGLMVIGSVVFMMGMSWRLTLLTVIVIPPITFFTKLYSSYYDVSFSLSEKTQKTKSDANRVAEEKKSMALAGFQWVNEFANNCILVAILSYGGHLVLSGRMTADQMLAFMLYQLQLGENFYMLNSVGTSLMECVGASRKVFEYIKREPKIKLDKGELMPEKVLGKIEFCQVGFSYPTRPNTHVLKDLSFSILPGEVVALVGPSGAGKSSIIALLEHFYEPLFGQILLDDYPIEQYEHRYFHKIVSLVSQEPTLYACSVRENILYGCEENEYTLDDVMKAAKLANIHNFVINSEFGYETKCGENGMGSHSELMEQPEGLYNKLVKRQLLGNANNND</sequence>
<evidence type="ECO:0000256" key="3">
    <source>
        <dbReference type="ARBA" id="ARBA00022989"/>
    </source>
</evidence>
<organism evidence="7 8">
    <name type="scientific">Meloidogyne floridensis</name>
    <dbReference type="NCBI Taxonomy" id="298350"/>
    <lineage>
        <taxon>Eukaryota</taxon>
        <taxon>Metazoa</taxon>
        <taxon>Ecdysozoa</taxon>
        <taxon>Nematoda</taxon>
        <taxon>Chromadorea</taxon>
        <taxon>Rhabditida</taxon>
        <taxon>Tylenchina</taxon>
        <taxon>Tylenchomorpha</taxon>
        <taxon>Tylenchoidea</taxon>
        <taxon>Meloidogynidae</taxon>
        <taxon>Meloidogyninae</taxon>
        <taxon>Meloidogyne</taxon>
    </lineage>
</organism>
<keyword evidence="4 5" id="KW-0472">Membrane</keyword>
<dbReference type="GO" id="GO:0016020">
    <property type="term" value="C:membrane"/>
    <property type="evidence" value="ECO:0007669"/>
    <property type="project" value="UniProtKB-SubCell"/>
</dbReference>
<dbReference type="SUPFAM" id="SSF90123">
    <property type="entry name" value="ABC transporter transmembrane region"/>
    <property type="match status" value="1"/>
</dbReference>
<dbReference type="Pfam" id="PF00005">
    <property type="entry name" value="ABC_tran"/>
    <property type="match status" value="1"/>
</dbReference>
<dbReference type="CDD" id="cd18572">
    <property type="entry name" value="ABC_6TM_TAP"/>
    <property type="match status" value="1"/>
</dbReference>
<dbReference type="InterPro" id="IPR003439">
    <property type="entry name" value="ABC_transporter-like_ATP-bd"/>
</dbReference>
<dbReference type="Proteomes" id="UP000887560">
    <property type="component" value="Unplaced"/>
</dbReference>
<dbReference type="InterPro" id="IPR036640">
    <property type="entry name" value="ABC1_TM_sf"/>
</dbReference>
<name>A0A915P992_9BILA</name>
<dbReference type="Pfam" id="PF00664">
    <property type="entry name" value="ABC_membrane"/>
    <property type="match status" value="2"/>
</dbReference>
<feature type="transmembrane region" description="Helical" evidence="5">
    <location>
        <begin position="131"/>
        <end position="155"/>
    </location>
</feature>
<dbReference type="Gene3D" id="1.20.1560.10">
    <property type="entry name" value="ABC transporter type 1, transmembrane domain"/>
    <property type="match status" value="2"/>
</dbReference>
<reference evidence="8" key="1">
    <citation type="submission" date="2022-11" db="UniProtKB">
        <authorList>
            <consortium name="WormBaseParasite"/>
        </authorList>
    </citation>
    <scope>IDENTIFICATION</scope>
</reference>
<evidence type="ECO:0000313" key="7">
    <source>
        <dbReference type="Proteomes" id="UP000887560"/>
    </source>
</evidence>
<dbReference type="Gene3D" id="3.40.50.300">
    <property type="entry name" value="P-loop containing nucleotide triphosphate hydrolases"/>
    <property type="match status" value="1"/>
</dbReference>
<keyword evidence="7" id="KW-1185">Reference proteome</keyword>
<dbReference type="GO" id="GO:0005524">
    <property type="term" value="F:ATP binding"/>
    <property type="evidence" value="ECO:0007669"/>
    <property type="project" value="InterPro"/>
</dbReference>
<dbReference type="InterPro" id="IPR011527">
    <property type="entry name" value="ABC1_TM_dom"/>
</dbReference>
<dbReference type="GO" id="GO:0015421">
    <property type="term" value="F:ABC-type oligopeptide transporter activity"/>
    <property type="evidence" value="ECO:0007669"/>
    <property type="project" value="TreeGrafter"/>
</dbReference>